<dbReference type="RefSeq" id="WP_265986612.1">
    <property type="nucleotide sequence ID" value="NZ_JAPHAV010000017.1"/>
</dbReference>
<gene>
    <name evidence="2" type="ORF">OPR82_19805</name>
</gene>
<feature type="domain" description="Insertion element IS402-like" evidence="1">
    <location>
        <begin position="6"/>
        <end position="77"/>
    </location>
</feature>
<protein>
    <submittedName>
        <fullName evidence="2">Transposase</fullName>
    </submittedName>
</protein>
<proteinExistence type="predicted"/>
<accession>A0ABT3QTL5</accession>
<dbReference type="Proteomes" id="UP001301216">
    <property type="component" value="Unassembled WGS sequence"/>
</dbReference>
<reference evidence="2 3" key="1">
    <citation type="submission" date="2022-11" db="EMBL/GenBank/DDBJ databases">
        <title>Brucella sp. YY2X, whole genome shotgun sequencing project.</title>
        <authorList>
            <person name="Yang Y."/>
        </authorList>
    </citation>
    <scope>NUCLEOTIDE SEQUENCE [LARGE SCALE GENOMIC DNA]</scope>
    <source>
        <strain evidence="2 3">YY2X</strain>
    </source>
</reference>
<evidence type="ECO:0000313" key="3">
    <source>
        <dbReference type="Proteomes" id="UP001301216"/>
    </source>
</evidence>
<dbReference type="EMBL" id="JAPHAV010000017">
    <property type="protein sequence ID" value="MCX2698964.1"/>
    <property type="molecule type" value="Genomic_DNA"/>
</dbReference>
<evidence type="ECO:0000259" key="1">
    <source>
        <dbReference type="Pfam" id="PF13340"/>
    </source>
</evidence>
<evidence type="ECO:0000313" key="2">
    <source>
        <dbReference type="EMBL" id="MCX2698964.1"/>
    </source>
</evidence>
<comment type="caution">
    <text evidence="2">The sequence shown here is derived from an EMBL/GenBank/DDBJ whole genome shotgun (WGS) entry which is preliminary data.</text>
</comment>
<dbReference type="Pfam" id="PF13340">
    <property type="entry name" value="DUF4096"/>
    <property type="match status" value="1"/>
</dbReference>
<organism evidence="2 3">
    <name type="scientific">Ochrobactrum chromiisoli</name>
    <dbReference type="NCBI Taxonomy" id="2993941"/>
    <lineage>
        <taxon>Bacteria</taxon>
        <taxon>Pseudomonadati</taxon>
        <taxon>Pseudomonadota</taxon>
        <taxon>Alphaproteobacteria</taxon>
        <taxon>Hyphomicrobiales</taxon>
        <taxon>Brucellaceae</taxon>
        <taxon>Brucella/Ochrobactrum group</taxon>
        <taxon>Ochrobactrum</taxon>
    </lineage>
</organism>
<sequence length="89" mass="10486">MCTKMTESDYELALEVFRARLPADGAKAKNDCLFFEALHYFTLHNISWRALPERYGNWNSIWKRFDRLGKAGAFEDCFLFWQGLMKALI</sequence>
<keyword evidence="3" id="KW-1185">Reference proteome</keyword>
<dbReference type="InterPro" id="IPR025161">
    <property type="entry name" value="IS402-like_dom"/>
</dbReference>
<name>A0ABT3QTL5_9HYPH</name>